<sequence length="64" mass="7339">MKNFTIIILECMKEHIMEIIVQIIIILIITTMMDIEVVVDNNNTQENRATVFGCLSNNSVDKKV</sequence>
<protein>
    <submittedName>
        <fullName evidence="2">Uncharacterized protein</fullName>
    </submittedName>
</protein>
<reference evidence="2" key="1">
    <citation type="submission" date="2006-07" db="EMBL/GenBank/DDBJ databases">
        <authorList>
            <person name="Qin X."/>
            <person name="Weinstock G.M."/>
        </authorList>
    </citation>
    <scope>NUCLEOTIDE SEQUENCE [LARGE SCALE GENOMIC DNA]</scope>
    <source>
        <strain evidence="2">ATCC 10953</strain>
    </source>
</reference>
<proteinExistence type="predicted"/>
<dbReference type="EMBL" id="CM000440">
    <property type="protein sequence ID" value="EDK88725.1"/>
    <property type="molecule type" value="Genomic_DNA"/>
</dbReference>
<dbReference type="Proteomes" id="UP000001921">
    <property type="component" value="Chromosome"/>
</dbReference>
<dbReference type="AlphaFoldDB" id="A5TV00"/>
<keyword evidence="1" id="KW-0812">Transmembrane</keyword>
<dbReference type="HOGENOM" id="CLU_2861297_0_0_0"/>
<keyword evidence="1" id="KW-1133">Transmembrane helix</keyword>
<gene>
    <name evidence="2" type="ORF">FNP_0925</name>
</gene>
<evidence type="ECO:0000313" key="2">
    <source>
        <dbReference type="EMBL" id="EDK88725.1"/>
    </source>
</evidence>
<name>A5TV00_FUSNP</name>
<reference evidence="2" key="2">
    <citation type="submission" date="2007-05" db="EMBL/GenBank/DDBJ databases">
        <title>Genome sequence of Fusobacterium nucleatum subspecies polymorphum - a genetically tractable Fusobacterium.</title>
        <authorList>
            <person name="Karpathy S.E."/>
            <person name="Xiang Q."/>
            <person name="Gioia J."/>
            <person name="Jiang H."/>
            <person name="Liu Y."/>
            <person name="Petrosino J.F."/>
            <person name="Yerrapragada S."/>
            <person name="Fox G.E."/>
            <person name="Kinder Haake S."/>
            <person name="Weinstock G.M."/>
            <person name="Highlander S.K."/>
        </authorList>
    </citation>
    <scope>NUCLEOTIDE SEQUENCE [LARGE SCALE GENOMIC DNA]</scope>
    <source>
        <strain evidence="2">ATCC 10953</strain>
    </source>
</reference>
<evidence type="ECO:0000256" key="1">
    <source>
        <dbReference type="SAM" id="Phobius"/>
    </source>
</evidence>
<keyword evidence="1" id="KW-0472">Membrane</keyword>
<organism evidence="2">
    <name type="scientific">Fusobacterium polymorphum ATCC 10953</name>
    <dbReference type="NCBI Taxonomy" id="393480"/>
    <lineage>
        <taxon>Bacteria</taxon>
        <taxon>Fusobacteriati</taxon>
        <taxon>Fusobacteriota</taxon>
        <taxon>Fusobacteriia</taxon>
        <taxon>Fusobacteriales</taxon>
        <taxon>Fusobacteriaceae</taxon>
        <taxon>Fusobacterium</taxon>
    </lineage>
</organism>
<feature type="transmembrane region" description="Helical" evidence="1">
    <location>
        <begin position="19"/>
        <end position="39"/>
    </location>
</feature>
<accession>A5TV00</accession>